<dbReference type="RefSeq" id="XP_013091394.2">
    <property type="nucleotide sequence ID" value="XM_013235940.2"/>
</dbReference>
<dbReference type="RefSeq" id="XP_013091390.2">
    <property type="nucleotide sequence ID" value="XM_013235936.2"/>
</dbReference>
<proteinExistence type="predicted"/>
<reference evidence="2" key="1">
    <citation type="submission" date="2020-05" db="UniProtKB">
        <authorList>
            <consortium name="EnsemblMetazoa"/>
        </authorList>
    </citation>
    <scope>IDENTIFICATION</scope>
    <source>
        <strain evidence="2">BB02</strain>
    </source>
</reference>
<keyword evidence="1" id="KW-0472">Membrane</keyword>
<dbReference type="RefSeq" id="XP_013091391.2">
    <property type="nucleotide sequence ID" value="XM_013235937.2"/>
</dbReference>
<organism evidence="2 3">
    <name type="scientific">Biomphalaria glabrata</name>
    <name type="common">Bloodfluke planorb</name>
    <name type="synonym">Freshwater snail</name>
    <dbReference type="NCBI Taxonomy" id="6526"/>
    <lineage>
        <taxon>Eukaryota</taxon>
        <taxon>Metazoa</taxon>
        <taxon>Spiralia</taxon>
        <taxon>Lophotrochozoa</taxon>
        <taxon>Mollusca</taxon>
        <taxon>Gastropoda</taxon>
        <taxon>Heterobranchia</taxon>
        <taxon>Euthyneura</taxon>
        <taxon>Panpulmonata</taxon>
        <taxon>Hygrophila</taxon>
        <taxon>Lymnaeoidea</taxon>
        <taxon>Planorbidae</taxon>
        <taxon>Biomphalaria</taxon>
    </lineage>
</organism>
<sequence length="298" mass="34825">METFTTSAISILVPFSSMLILASSGFLDKVEHEIGLQYYAEPAWIPFFSFMPFNTLINFAYIGYGLYWCILTKVSVDHGILKEKDIFMFYTFNFMCTVYGFVQLMRIITQTTFWAIMDQWCTLPFFSILFIWGLYYQHGWSTSRAGAIVLISLMSYFLSLQYKIGFEIALGLHIITAIIGAYIAYQKHRAADCMTSFYLAITFCFGFVVLKLLDHYLADIFIVFRYTSGHFLSKICDVAQIACVNNFFFDLTLQKEADFSHEEKKKYFEKYDNEYFQKGFTNDIMFEIVRRPKTNLIN</sequence>
<dbReference type="EnsemblMetazoa" id="BGLB026315-RE">
    <property type="protein sequence ID" value="BGLB026315-PE"/>
    <property type="gene ID" value="BGLB026315"/>
</dbReference>
<evidence type="ECO:0000313" key="3">
    <source>
        <dbReference type="Proteomes" id="UP000076420"/>
    </source>
</evidence>
<dbReference type="RefSeq" id="XP_013091392.2">
    <property type="nucleotide sequence ID" value="XM_013235938.2"/>
</dbReference>
<feature type="transmembrane region" description="Helical" evidence="1">
    <location>
        <begin position="7"/>
        <end position="27"/>
    </location>
</feature>
<evidence type="ECO:0000313" key="2">
    <source>
        <dbReference type="EnsemblMetazoa" id="BGLB026315-PC"/>
    </source>
</evidence>
<dbReference type="EnsemblMetazoa" id="BGLB026315-RB">
    <property type="protein sequence ID" value="BGLB026315-PB"/>
    <property type="gene ID" value="BGLB026315"/>
</dbReference>
<dbReference type="EnsemblMetazoa" id="BGLB026315-RC">
    <property type="protein sequence ID" value="BGLB026315-PC"/>
    <property type="gene ID" value="BGLB026315"/>
</dbReference>
<feature type="transmembrane region" description="Helical" evidence="1">
    <location>
        <begin position="114"/>
        <end position="136"/>
    </location>
</feature>
<dbReference type="VEuPathDB" id="VectorBase:BGLB026315"/>
<accession>A0A2C9L2T4</accession>
<dbReference type="KEGG" id="bgt:106075018"/>
<feature type="transmembrane region" description="Helical" evidence="1">
    <location>
        <begin position="47"/>
        <end position="67"/>
    </location>
</feature>
<dbReference type="PANTHER" id="PTHR15066">
    <property type="entry name" value="TRANSMEMBRANE PROTEIN 187"/>
    <property type="match status" value="1"/>
</dbReference>
<dbReference type="AlphaFoldDB" id="A0A2C9L2T4"/>
<dbReference type="VEuPathDB" id="VectorBase:BGLAX_031392"/>
<dbReference type="InterPro" id="IPR028066">
    <property type="entry name" value="TMEM187"/>
</dbReference>
<dbReference type="Proteomes" id="UP000076420">
    <property type="component" value="Unassembled WGS sequence"/>
</dbReference>
<evidence type="ECO:0000256" key="1">
    <source>
        <dbReference type="SAM" id="Phobius"/>
    </source>
</evidence>
<protein>
    <recommendedName>
        <fullName evidence="4">Transmembrane protein 187</fullName>
    </recommendedName>
</protein>
<dbReference type="EnsemblMetazoa" id="BGLB026315-RD">
    <property type="protein sequence ID" value="BGLB026315-PD"/>
    <property type="gene ID" value="BGLB026315"/>
</dbReference>
<dbReference type="RefSeq" id="XP_013091393.2">
    <property type="nucleotide sequence ID" value="XM_013235939.2"/>
</dbReference>
<feature type="transmembrane region" description="Helical" evidence="1">
    <location>
        <begin position="197"/>
        <end position="218"/>
    </location>
</feature>
<keyword evidence="1" id="KW-0812">Transmembrane</keyword>
<dbReference type="Pfam" id="PF15100">
    <property type="entry name" value="TMEM187"/>
    <property type="match status" value="1"/>
</dbReference>
<evidence type="ECO:0008006" key="4">
    <source>
        <dbReference type="Google" id="ProtNLM"/>
    </source>
</evidence>
<dbReference type="GO" id="GO:0030133">
    <property type="term" value="C:transport vesicle"/>
    <property type="evidence" value="ECO:0007669"/>
    <property type="project" value="TreeGrafter"/>
</dbReference>
<feature type="transmembrane region" description="Helical" evidence="1">
    <location>
        <begin position="168"/>
        <end position="185"/>
    </location>
</feature>
<dbReference type="EnsemblMetazoa" id="BGLB026315-RA">
    <property type="protein sequence ID" value="BGLB026315-PA"/>
    <property type="gene ID" value="BGLB026315"/>
</dbReference>
<feature type="transmembrane region" description="Helical" evidence="1">
    <location>
        <begin position="87"/>
        <end position="108"/>
    </location>
</feature>
<dbReference type="PANTHER" id="PTHR15066:SF0">
    <property type="entry name" value="TRANSMEMBRANE PROTEIN 187"/>
    <property type="match status" value="1"/>
</dbReference>
<dbReference type="STRING" id="6526.A0A2C9L2T4"/>
<gene>
    <name evidence="2" type="primary">106075018</name>
</gene>
<keyword evidence="1" id="KW-1133">Transmembrane helix</keyword>
<name>A0A2C9L2T4_BIOGL</name>
<feature type="transmembrane region" description="Helical" evidence="1">
    <location>
        <begin position="145"/>
        <end position="162"/>
    </location>
</feature>
<dbReference type="OrthoDB" id="5973769at2759"/>